<comment type="catalytic activity">
    <reaction evidence="16 17">
        <text>2 cob(II)alamin + reduced [electron-transfer flavoprotein] + 2 ATP = 2 adenosylcob(III)alamin + 2 triphosphate + oxidized [electron-transfer flavoprotein] + 3 H(+)</text>
        <dbReference type="Rhea" id="RHEA:28671"/>
        <dbReference type="Rhea" id="RHEA-COMP:10685"/>
        <dbReference type="Rhea" id="RHEA-COMP:10686"/>
        <dbReference type="ChEBI" id="CHEBI:15378"/>
        <dbReference type="ChEBI" id="CHEBI:16304"/>
        <dbReference type="ChEBI" id="CHEBI:18036"/>
        <dbReference type="ChEBI" id="CHEBI:18408"/>
        <dbReference type="ChEBI" id="CHEBI:30616"/>
        <dbReference type="ChEBI" id="CHEBI:57692"/>
        <dbReference type="ChEBI" id="CHEBI:58307"/>
        <dbReference type="EC" id="2.5.1.17"/>
    </reaction>
</comment>
<evidence type="ECO:0000256" key="1">
    <source>
        <dbReference type="ARBA" id="ARBA00004496"/>
    </source>
</evidence>
<dbReference type="UniPathway" id="UPA00148">
    <property type="reaction ID" value="UER00233"/>
</dbReference>
<dbReference type="PANTHER" id="PTHR12213">
    <property type="entry name" value="CORRINOID ADENOSYLTRANSFERASE"/>
    <property type="match status" value="1"/>
</dbReference>
<keyword evidence="9 17" id="KW-0547">Nucleotide-binding</keyword>
<keyword evidence="10 17" id="KW-0067">ATP-binding</keyword>
<evidence type="ECO:0000256" key="7">
    <source>
        <dbReference type="ARBA" id="ARBA00022573"/>
    </source>
</evidence>
<evidence type="ECO:0000256" key="8">
    <source>
        <dbReference type="ARBA" id="ARBA00022679"/>
    </source>
</evidence>
<comment type="pathway">
    <text evidence="2 17">Cofactor biosynthesis; adenosylcobalamin biosynthesis; adenosylcobalamin from cob(II)yrinate a,c-diamide: step 2/7.</text>
</comment>
<evidence type="ECO:0000256" key="4">
    <source>
        <dbReference type="ARBA" id="ARBA00012454"/>
    </source>
</evidence>
<dbReference type="Gene3D" id="1.20.1200.10">
    <property type="entry name" value="Cobalamin adenosyltransferase-like"/>
    <property type="match status" value="1"/>
</dbReference>
<dbReference type="EMBL" id="WLCI01000009">
    <property type="protein sequence ID" value="MTB95315.1"/>
    <property type="molecule type" value="Genomic_DNA"/>
</dbReference>
<evidence type="ECO:0000256" key="14">
    <source>
        <dbReference type="ARBA" id="ARBA00033354"/>
    </source>
</evidence>
<keyword evidence="20" id="KW-1185">Reference proteome</keyword>
<dbReference type="FunFam" id="1.20.1200.10:FF:000003">
    <property type="entry name" value="ATP:cob(I)alamin adenosyltransferase"/>
    <property type="match status" value="1"/>
</dbReference>
<proteinExistence type="inferred from homology"/>
<dbReference type="GO" id="GO:0008817">
    <property type="term" value="F:corrinoid adenosyltransferase activity"/>
    <property type="evidence" value="ECO:0007669"/>
    <property type="project" value="UniProtKB-UniRule"/>
</dbReference>
<organism evidence="19 20">
    <name type="scientific">Nocardioides marmotae</name>
    <dbReference type="NCBI Taxonomy" id="2663857"/>
    <lineage>
        <taxon>Bacteria</taxon>
        <taxon>Bacillati</taxon>
        <taxon>Actinomycetota</taxon>
        <taxon>Actinomycetes</taxon>
        <taxon>Propionibacteriales</taxon>
        <taxon>Nocardioidaceae</taxon>
        <taxon>Nocardioides</taxon>
    </lineage>
</organism>
<dbReference type="GO" id="GO:0005524">
    <property type="term" value="F:ATP binding"/>
    <property type="evidence" value="ECO:0007669"/>
    <property type="project" value="UniProtKB-UniRule"/>
</dbReference>
<dbReference type="GO" id="GO:0005737">
    <property type="term" value="C:cytoplasm"/>
    <property type="evidence" value="ECO:0007669"/>
    <property type="project" value="UniProtKB-SubCell"/>
</dbReference>
<dbReference type="Pfam" id="PF01923">
    <property type="entry name" value="Cob_adeno_trans"/>
    <property type="match status" value="1"/>
</dbReference>
<sequence length="199" mass="22006">MVNLTRIYTRTGDGGETRLGDMSTTTKNDLRLHAYADVDEANAHLGLAVVRGGLDADVVAVLTHVQNDLFDVGADFCTPVVPDPEYPPLRIEQDYVDRLEAWCDHYNEALPALRSFILNGGTEGAAHLHVARTVVRRAERSAWAAFEVHAETMNKLAITYLNRLSDLLFILARHANREQGDVLWVPGGERGAQDQTAQD</sequence>
<dbReference type="GO" id="GO:0006779">
    <property type="term" value="P:porphyrin-containing compound biosynthetic process"/>
    <property type="evidence" value="ECO:0007669"/>
    <property type="project" value="UniProtKB-KW"/>
</dbReference>
<dbReference type="SUPFAM" id="SSF89028">
    <property type="entry name" value="Cobalamin adenosyltransferase-like"/>
    <property type="match status" value="1"/>
</dbReference>
<evidence type="ECO:0000256" key="6">
    <source>
        <dbReference type="ARBA" id="ARBA00022490"/>
    </source>
</evidence>
<comment type="catalytic activity">
    <reaction evidence="15 17">
        <text>2 cob(II)yrinate a,c diamide + reduced [electron-transfer flavoprotein] + 2 ATP = 2 adenosylcob(III)yrinate a,c-diamide + 2 triphosphate + oxidized [electron-transfer flavoprotein] + 3 H(+)</text>
        <dbReference type="Rhea" id="RHEA:11528"/>
        <dbReference type="Rhea" id="RHEA-COMP:10685"/>
        <dbReference type="Rhea" id="RHEA-COMP:10686"/>
        <dbReference type="ChEBI" id="CHEBI:15378"/>
        <dbReference type="ChEBI" id="CHEBI:18036"/>
        <dbReference type="ChEBI" id="CHEBI:30616"/>
        <dbReference type="ChEBI" id="CHEBI:57692"/>
        <dbReference type="ChEBI" id="CHEBI:58307"/>
        <dbReference type="ChEBI" id="CHEBI:58503"/>
        <dbReference type="ChEBI" id="CHEBI:58537"/>
        <dbReference type="EC" id="2.5.1.17"/>
    </reaction>
</comment>
<evidence type="ECO:0000256" key="9">
    <source>
        <dbReference type="ARBA" id="ARBA00022741"/>
    </source>
</evidence>
<keyword evidence="8 17" id="KW-0808">Transferase</keyword>
<evidence type="ECO:0000256" key="12">
    <source>
        <dbReference type="ARBA" id="ARBA00031529"/>
    </source>
</evidence>
<dbReference type="NCBIfam" id="TIGR00636">
    <property type="entry name" value="PduO_Nterm"/>
    <property type="match status" value="1"/>
</dbReference>
<comment type="caution">
    <text evidence="19">The sequence shown here is derived from an EMBL/GenBank/DDBJ whole genome shotgun (WGS) entry which is preliminary data.</text>
</comment>
<reference evidence="19 20" key="1">
    <citation type="submission" date="2019-10" db="EMBL/GenBank/DDBJ databases">
        <title>Nocardioides novel species isolated from the excrement of Marmot.</title>
        <authorList>
            <person name="Zhang G."/>
        </authorList>
    </citation>
    <scope>NUCLEOTIDE SEQUENCE [LARGE SCALE GENOMIC DNA]</scope>
    <source>
        <strain evidence="20">zg-579</strain>
    </source>
</reference>
<dbReference type="InterPro" id="IPR016030">
    <property type="entry name" value="CblAdoTrfase-like"/>
</dbReference>
<evidence type="ECO:0000256" key="15">
    <source>
        <dbReference type="ARBA" id="ARBA00048555"/>
    </source>
</evidence>
<evidence type="ECO:0000256" key="13">
    <source>
        <dbReference type="ARBA" id="ARBA00033334"/>
    </source>
</evidence>
<gene>
    <name evidence="19" type="ORF">GGQ22_09475</name>
</gene>
<evidence type="ECO:0000256" key="2">
    <source>
        <dbReference type="ARBA" id="ARBA00005121"/>
    </source>
</evidence>
<dbReference type="InterPro" id="IPR029499">
    <property type="entry name" value="PduO-typ"/>
</dbReference>
<evidence type="ECO:0000256" key="10">
    <source>
        <dbReference type="ARBA" id="ARBA00022840"/>
    </source>
</evidence>
<comment type="subcellular location">
    <subcellularLocation>
        <location evidence="1">Cytoplasm</location>
    </subcellularLocation>
</comment>
<dbReference type="GO" id="GO:0009236">
    <property type="term" value="P:cobalamin biosynthetic process"/>
    <property type="evidence" value="ECO:0007669"/>
    <property type="project" value="UniProtKB-UniRule"/>
</dbReference>
<name>A0A6I3JB31_9ACTN</name>
<protein>
    <recommendedName>
        <fullName evidence="5 17">Corrinoid adenosyltransferase</fullName>
        <ecNumber evidence="4 17">2.5.1.17</ecNumber>
    </recommendedName>
    <alternativeName>
        <fullName evidence="12 17">Cob(II)alamin adenosyltransferase</fullName>
    </alternativeName>
    <alternativeName>
        <fullName evidence="14 17">Cob(II)yrinic acid a,c-diamide adenosyltransferase</fullName>
    </alternativeName>
    <alternativeName>
        <fullName evidence="13 17">Cobinamide/cobalamin adenosyltransferase</fullName>
    </alternativeName>
</protein>
<dbReference type="PANTHER" id="PTHR12213:SF0">
    <property type="entry name" value="CORRINOID ADENOSYLTRANSFERASE MMAB"/>
    <property type="match status" value="1"/>
</dbReference>
<dbReference type="RefSeq" id="WP_154613143.1">
    <property type="nucleotide sequence ID" value="NZ_CP053660.1"/>
</dbReference>
<evidence type="ECO:0000313" key="19">
    <source>
        <dbReference type="EMBL" id="MTB95315.1"/>
    </source>
</evidence>
<evidence type="ECO:0000259" key="18">
    <source>
        <dbReference type="Pfam" id="PF01923"/>
    </source>
</evidence>
<evidence type="ECO:0000313" key="20">
    <source>
        <dbReference type="Proteomes" id="UP000433406"/>
    </source>
</evidence>
<evidence type="ECO:0000256" key="17">
    <source>
        <dbReference type="RuleBase" id="RU366026"/>
    </source>
</evidence>
<dbReference type="AlphaFoldDB" id="A0A6I3JB31"/>
<evidence type="ECO:0000256" key="5">
    <source>
        <dbReference type="ARBA" id="ARBA00020963"/>
    </source>
</evidence>
<keyword evidence="6" id="KW-0963">Cytoplasm</keyword>
<comment type="similarity">
    <text evidence="3 17">Belongs to the Cob(I)alamin adenosyltransferase family.</text>
</comment>
<keyword evidence="7 17" id="KW-0169">Cobalamin biosynthesis</keyword>
<dbReference type="Proteomes" id="UP000433406">
    <property type="component" value="Unassembled WGS sequence"/>
</dbReference>
<accession>A0A6I3JB31</accession>
<keyword evidence="11" id="KW-0627">Porphyrin biosynthesis</keyword>
<feature type="domain" description="Cobalamin adenosyltransferase-like" evidence="18">
    <location>
        <begin position="7"/>
        <end position="174"/>
    </location>
</feature>
<evidence type="ECO:0000256" key="11">
    <source>
        <dbReference type="ARBA" id="ARBA00023244"/>
    </source>
</evidence>
<evidence type="ECO:0000256" key="16">
    <source>
        <dbReference type="ARBA" id="ARBA00048692"/>
    </source>
</evidence>
<dbReference type="InterPro" id="IPR036451">
    <property type="entry name" value="CblAdoTrfase-like_sf"/>
</dbReference>
<dbReference type="EC" id="2.5.1.17" evidence="4 17"/>
<evidence type="ECO:0000256" key="3">
    <source>
        <dbReference type="ARBA" id="ARBA00007487"/>
    </source>
</evidence>